<feature type="transmembrane region" description="Helical" evidence="8">
    <location>
        <begin position="346"/>
        <end position="368"/>
    </location>
</feature>
<evidence type="ECO:0000256" key="8">
    <source>
        <dbReference type="SAM" id="Phobius"/>
    </source>
</evidence>
<sequence>MSAHEISQATGPSGAPFGPPLSDRGYALLTFVCLGILLAFRLLALYASKIDFVMDEAQYWSWSRDLDFGYFSKPPFIAWVIRAMGETCGLSEACTRAASPILYTLTSGLLFVIARKLFNARVGFWTAVVFATLPGVSYASALITTDAPLIFLWTLMMFFWVMLVKQKSMGYAILLGLAIGTGLLAKQAMIYAVLCIACHAVVSHEAREALKGGRAIVAGLIAIALFSPNIFWNAEHGWPTAKHTGDNMGWRAPYVHPLELLEFIGAQFALFGPILFAVLIRAAIRYVGRPDDANKTLLLSFSLPILLALVIQALLSRAHGNWAATAYPAATVFVTAVLLEHGRRVLLGISMALHILVAAVVGIAPAFARTWPLFEQLTFLRSSVAWEETADAVRKLLSEGRYRAVVVDTRDLTAELLYYMRDVDIPLYAWKRRAEPHHHYQMTRPFVAGSREPVLLVSVHSCRPGITRKFESVTELPPIEIPLVRDETRTLYSCVLSGYRATEKSRRIRQSK</sequence>
<dbReference type="PANTHER" id="PTHR33908">
    <property type="entry name" value="MANNOSYLTRANSFERASE YKCB-RELATED"/>
    <property type="match status" value="1"/>
</dbReference>
<keyword evidence="11" id="KW-1185">Reference proteome</keyword>
<evidence type="ECO:0000313" key="10">
    <source>
        <dbReference type="EMBL" id="BAQ18683.1"/>
    </source>
</evidence>
<keyword evidence="4" id="KW-0808">Transferase</keyword>
<keyword evidence="3" id="KW-0328">Glycosyltransferase</keyword>
<feature type="transmembrane region" description="Helical" evidence="8">
    <location>
        <begin position="263"/>
        <end position="284"/>
    </location>
</feature>
<evidence type="ECO:0000259" key="9">
    <source>
        <dbReference type="Pfam" id="PF13231"/>
    </source>
</evidence>
<name>A0A0A8K6W0_9HYPH</name>
<evidence type="ECO:0000313" key="11">
    <source>
        <dbReference type="Proteomes" id="UP000031643"/>
    </source>
</evidence>
<dbReference type="GO" id="GO:0016763">
    <property type="term" value="F:pentosyltransferase activity"/>
    <property type="evidence" value="ECO:0007669"/>
    <property type="project" value="TreeGrafter"/>
</dbReference>
<keyword evidence="6 8" id="KW-1133">Transmembrane helix</keyword>
<evidence type="ECO:0000256" key="1">
    <source>
        <dbReference type="ARBA" id="ARBA00004651"/>
    </source>
</evidence>
<dbReference type="InterPro" id="IPR038731">
    <property type="entry name" value="RgtA/B/C-like"/>
</dbReference>
<dbReference type="AlphaFoldDB" id="A0A0A8K6W0"/>
<evidence type="ECO:0000256" key="3">
    <source>
        <dbReference type="ARBA" id="ARBA00022676"/>
    </source>
</evidence>
<accession>A0A0A8K6W0</accession>
<dbReference type="OrthoDB" id="9811222at2"/>
<feature type="transmembrane region" description="Helical" evidence="8">
    <location>
        <begin position="149"/>
        <end position="165"/>
    </location>
</feature>
<dbReference type="GO" id="GO:0005886">
    <property type="term" value="C:plasma membrane"/>
    <property type="evidence" value="ECO:0007669"/>
    <property type="project" value="UniProtKB-SubCell"/>
</dbReference>
<evidence type="ECO:0000256" key="6">
    <source>
        <dbReference type="ARBA" id="ARBA00022989"/>
    </source>
</evidence>
<feature type="transmembrane region" description="Helical" evidence="8">
    <location>
        <begin position="26"/>
        <end position="47"/>
    </location>
</feature>
<organism evidence="10 11">
    <name type="scientific">Methyloceanibacter caenitepidi</name>
    <dbReference type="NCBI Taxonomy" id="1384459"/>
    <lineage>
        <taxon>Bacteria</taxon>
        <taxon>Pseudomonadati</taxon>
        <taxon>Pseudomonadota</taxon>
        <taxon>Alphaproteobacteria</taxon>
        <taxon>Hyphomicrobiales</taxon>
        <taxon>Hyphomicrobiaceae</taxon>
        <taxon>Methyloceanibacter</taxon>
    </lineage>
</organism>
<evidence type="ECO:0000256" key="7">
    <source>
        <dbReference type="ARBA" id="ARBA00023136"/>
    </source>
</evidence>
<feature type="transmembrane region" description="Helical" evidence="8">
    <location>
        <begin position="296"/>
        <end position="315"/>
    </location>
</feature>
<keyword evidence="2" id="KW-1003">Cell membrane</keyword>
<dbReference type="HOGENOM" id="CLU_016165_3_0_5"/>
<gene>
    <name evidence="10" type="ORF">GL4_3253</name>
</gene>
<evidence type="ECO:0000256" key="5">
    <source>
        <dbReference type="ARBA" id="ARBA00022692"/>
    </source>
</evidence>
<dbReference type="Proteomes" id="UP000031643">
    <property type="component" value="Chromosome"/>
</dbReference>
<reference evidence="10 11" key="1">
    <citation type="submission" date="2014-09" db="EMBL/GenBank/DDBJ databases">
        <title>Genome sequencing of Methyloceanibacter caenitepidi Gela4.</title>
        <authorList>
            <person name="Takeuchi M."/>
            <person name="Susumu S."/>
            <person name="Kamagata Y."/>
            <person name="Oshima K."/>
            <person name="Hattori M."/>
            <person name="Iwasaki W."/>
        </authorList>
    </citation>
    <scope>NUCLEOTIDE SEQUENCE [LARGE SCALE GENOMIC DNA]</scope>
    <source>
        <strain evidence="10 11">Gela4</strain>
    </source>
</reference>
<dbReference type="PANTHER" id="PTHR33908:SF11">
    <property type="entry name" value="MEMBRANE PROTEIN"/>
    <property type="match status" value="1"/>
</dbReference>
<dbReference type="KEGG" id="mcg:GL4_3253"/>
<dbReference type="Pfam" id="PF13231">
    <property type="entry name" value="PMT_2"/>
    <property type="match status" value="1"/>
</dbReference>
<protein>
    <recommendedName>
        <fullName evidence="9">Glycosyltransferase RgtA/B/C/D-like domain-containing protein</fullName>
    </recommendedName>
</protein>
<feature type="domain" description="Glycosyltransferase RgtA/B/C/D-like" evidence="9">
    <location>
        <begin position="72"/>
        <end position="232"/>
    </location>
</feature>
<keyword evidence="5 8" id="KW-0812">Transmembrane</keyword>
<feature type="transmembrane region" description="Helical" evidence="8">
    <location>
        <begin position="321"/>
        <end position="339"/>
    </location>
</feature>
<keyword evidence="7 8" id="KW-0472">Membrane</keyword>
<evidence type="ECO:0000256" key="2">
    <source>
        <dbReference type="ARBA" id="ARBA00022475"/>
    </source>
</evidence>
<dbReference type="InterPro" id="IPR050297">
    <property type="entry name" value="LipidA_mod_glycosyltrf_83"/>
</dbReference>
<proteinExistence type="predicted"/>
<dbReference type="EMBL" id="AP014648">
    <property type="protein sequence ID" value="BAQ18683.1"/>
    <property type="molecule type" value="Genomic_DNA"/>
</dbReference>
<dbReference type="STRING" id="1384459.GL4_3253"/>
<feature type="transmembrane region" description="Helical" evidence="8">
    <location>
        <begin position="124"/>
        <end position="142"/>
    </location>
</feature>
<evidence type="ECO:0000256" key="4">
    <source>
        <dbReference type="ARBA" id="ARBA00022679"/>
    </source>
</evidence>
<comment type="subcellular location">
    <subcellularLocation>
        <location evidence="1">Cell membrane</location>
        <topology evidence="1">Multi-pass membrane protein</topology>
    </subcellularLocation>
</comment>
<dbReference type="GO" id="GO:0009103">
    <property type="term" value="P:lipopolysaccharide biosynthetic process"/>
    <property type="evidence" value="ECO:0007669"/>
    <property type="project" value="UniProtKB-ARBA"/>
</dbReference>
<feature type="transmembrane region" description="Helical" evidence="8">
    <location>
        <begin position="171"/>
        <end position="202"/>
    </location>
</feature>
<dbReference type="RefSeq" id="WP_156137652.1">
    <property type="nucleotide sequence ID" value="NZ_AP014648.1"/>
</dbReference>